<keyword evidence="8" id="KW-1185">Reference proteome</keyword>
<dbReference type="PIRSF" id="PIRSF000239">
    <property type="entry name" value="AHPC"/>
    <property type="match status" value="1"/>
</dbReference>
<evidence type="ECO:0000256" key="5">
    <source>
        <dbReference type="PIRSR" id="PIRSR000239-1"/>
    </source>
</evidence>
<dbReference type="SUPFAM" id="SSF52833">
    <property type="entry name" value="Thioredoxin-like"/>
    <property type="match status" value="1"/>
</dbReference>
<dbReference type="InterPro" id="IPR050455">
    <property type="entry name" value="Tpx_Peroxidase_subfamily"/>
</dbReference>
<evidence type="ECO:0000256" key="4">
    <source>
        <dbReference type="ARBA" id="ARBA00023284"/>
    </source>
</evidence>
<keyword evidence="4" id="KW-0676">Redox-active center</keyword>
<dbReference type="Gene3D" id="3.40.30.10">
    <property type="entry name" value="Glutaredoxin"/>
    <property type="match status" value="1"/>
</dbReference>
<evidence type="ECO:0000256" key="2">
    <source>
        <dbReference type="ARBA" id="ARBA00022862"/>
    </source>
</evidence>
<evidence type="ECO:0000259" key="6">
    <source>
        <dbReference type="PROSITE" id="PS51352"/>
    </source>
</evidence>
<evidence type="ECO:0000256" key="3">
    <source>
        <dbReference type="ARBA" id="ARBA00023002"/>
    </source>
</evidence>
<evidence type="ECO:0000313" key="7">
    <source>
        <dbReference type="EMBL" id="PFG31242.1"/>
    </source>
</evidence>
<keyword evidence="3" id="KW-0560">Oxidoreductase</keyword>
<sequence length="154" mass="16726">MLSIGDVAPEFDLPDQHGRRLRLSDLRGTRTVLVFLPLAFSAVCAGELEQLSADERIFEAAGAEVVGVTVDSMFSLRAWADSVATSIRLLSDFWPHGAVSARYEAFDAARGRAQRVTVAIDGEGRVVTTFSTPADRARTTEMYVSALAEFDRSA</sequence>
<reference evidence="7 8" key="1">
    <citation type="submission" date="2017-10" db="EMBL/GenBank/DDBJ databases">
        <title>Sequencing the genomes of 1000 actinobacteria strains.</title>
        <authorList>
            <person name="Klenk H.-P."/>
        </authorList>
    </citation>
    <scope>NUCLEOTIDE SEQUENCE [LARGE SCALE GENOMIC DNA]</scope>
    <source>
        <strain evidence="7 8">DSM 21798</strain>
    </source>
</reference>
<feature type="domain" description="Thioredoxin" evidence="6">
    <location>
        <begin position="2"/>
        <end position="152"/>
    </location>
</feature>
<dbReference type="Pfam" id="PF00578">
    <property type="entry name" value="AhpC-TSA"/>
    <property type="match status" value="1"/>
</dbReference>
<dbReference type="InterPro" id="IPR013766">
    <property type="entry name" value="Thioredoxin_domain"/>
</dbReference>
<dbReference type="PROSITE" id="PS51352">
    <property type="entry name" value="THIOREDOXIN_2"/>
    <property type="match status" value="1"/>
</dbReference>
<name>A0A2A9DZ39_9MICO</name>
<keyword evidence="2" id="KW-0049">Antioxidant</keyword>
<dbReference type="EMBL" id="PDJE01000001">
    <property type="protein sequence ID" value="PFG31242.1"/>
    <property type="molecule type" value="Genomic_DNA"/>
</dbReference>
<dbReference type="AlphaFoldDB" id="A0A2A9DZ39"/>
<keyword evidence="1" id="KW-0575">Peroxidase</keyword>
<dbReference type="InterPro" id="IPR036249">
    <property type="entry name" value="Thioredoxin-like_sf"/>
</dbReference>
<dbReference type="PANTHER" id="PTHR43110">
    <property type="entry name" value="THIOL PEROXIDASE"/>
    <property type="match status" value="1"/>
</dbReference>
<gene>
    <name evidence="7" type="ORF">ATJ78_2199</name>
</gene>
<organism evidence="7 8">
    <name type="scientific">Paramicrobacterium agarici</name>
    <dbReference type="NCBI Taxonomy" id="630514"/>
    <lineage>
        <taxon>Bacteria</taxon>
        <taxon>Bacillati</taxon>
        <taxon>Actinomycetota</taxon>
        <taxon>Actinomycetes</taxon>
        <taxon>Micrococcales</taxon>
        <taxon>Microbacteriaceae</taxon>
        <taxon>Paramicrobacterium</taxon>
    </lineage>
</organism>
<evidence type="ECO:0000256" key="1">
    <source>
        <dbReference type="ARBA" id="ARBA00022559"/>
    </source>
</evidence>
<dbReference type="PANTHER" id="PTHR43110:SF1">
    <property type="entry name" value="THIOL PEROXIDASE"/>
    <property type="match status" value="1"/>
</dbReference>
<protein>
    <submittedName>
        <fullName evidence="7">Peroxiredoxin</fullName>
    </submittedName>
</protein>
<dbReference type="RefSeq" id="WP_098407612.1">
    <property type="nucleotide sequence ID" value="NZ_PDJE01000001.1"/>
</dbReference>
<dbReference type="Proteomes" id="UP000221369">
    <property type="component" value="Unassembled WGS sequence"/>
</dbReference>
<dbReference type="InterPro" id="IPR024706">
    <property type="entry name" value="Peroxiredoxin_AhpC-typ"/>
</dbReference>
<dbReference type="GO" id="GO:0004601">
    <property type="term" value="F:peroxidase activity"/>
    <property type="evidence" value="ECO:0007669"/>
    <property type="project" value="UniProtKB-KW"/>
</dbReference>
<feature type="active site" description="Cysteine sulfenic acid (-SOH) intermediate; for peroxidase activity" evidence="5">
    <location>
        <position position="44"/>
    </location>
</feature>
<accession>A0A2A9DZ39</accession>
<comment type="caution">
    <text evidence="7">The sequence shown here is derived from an EMBL/GenBank/DDBJ whole genome shotgun (WGS) entry which is preliminary data.</text>
</comment>
<proteinExistence type="predicted"/>
<dbReference type="InterPro" id="IPR000866">
    <property type="entry name" value="AhpC/TSA"/>
</dbReference>
<evidence type="ECO:0000313" key="8">
    <source>
        <dbReference type="Proteomes" id="UP000221369"/>
    </source>
</evidence>